<name>A0ABW8TL55_9CLOT</name>
<dbReference type="NCBIfam" id="TIGR01720">
    <property type="entry name" value="NRPS-para261"/>
    <property type="match status" value="1"/>
</dbReference>
<dbReference type="Pfam" id="PF00975">
    <property type="entry name" value="Thioesterase"/>
    <property type="match status" value="1"/>
</dbReference>
<evidence type="ECO:0000256" key="2">
    <source>
        <dbReference type="ARBA" id="ARBA00022450"/>
    </source>
</evidence>
<dbReference type="Gene3D" id="3.30.559.30">
    <property type="entry name" value="Nonribosomal peptide synthetase, condensation domain"/>
    <property type="match status" value="3"/>
</dbReference>
<dbReference type="PROSITE" id="PS00012">
    <property type="entry name" value="PHOSPHOPANTETHEINE"/>
    <property type="match status" value="3"/>
</dbReference>
<dbReference type="InterPro" id="IPR025110">
    <property type="entry name" value="AMP-bd_C"/>
</dbReference>
<feature type="domain" description="Carrier" evidence="6">
    <location>
        <begin position="1238"/>
        <end position="1312"/>
    </location>
</feature>
<dbReference type="InterPro" id="IPR006162">
    <property type="entry name" value="Ppantetheine_attach_site"/>
</dbReference>
<dbReference type="InterPro" id="IPR000873">
    <property type="entry name" value="AMP-dep_synth/lig_dom"/>
</dbReference>
<dbReference type="Gene3D" id="3.30.300.30">
    <property type="match status" value="3"/>
</dbReference>
<dbReference type="Gene3D" id="1.10.287.490">
    <property type="entry name" value="Helix hairpin bin"/>
    <property type="match status" value="1"/>
</dbReference>
<keyword evidence="5" id="KW-0045">Antibiotic biosynthesis</keyword>
<dbReference type="SMART" id="SM00823">
    <property type="entry name" value="PKS_PP"/>
    <property type="match status" value="2"/>
</dbReference>
<dbReference type="InterPro" id="IPR001242">
    <property type="entry name" value="Condensation_dom"/>
</dbReference>
<dbReference type="InterPro" id="IPR045851">
    <property type="entry name" value="AMP-bd_C_sf"/>
</dbReference>
<dbReference type="Gene3D" id="1.10.1200.10">
    <property type="entry name" value="ACP-like"/>
    <property type="match status" value="3"/>
</dbReference>
<dbReference type="PROSITE" id="PS00455">
    <property type="entry name" value="AMP_BINDING"/>
    <property type="match status" value="2"/>
</dbReference>
<evidence type="ECO:0000313" key="7">
    <source>
        <dbReference type="EMBL" id="MFL0252245.1"/>
    </source>
</evidence>
<dbReference type="Gene3D" id="3.30.559.10">
    <property type="entry name" value="Chloramphenicol acetyltransferase-like domain"/>
    <property type="match status" value="3"/>
</dbReference>
<comment type="cofactor">
    <cofactor evidence="1">
        <name>pantetheine 4'-phosphate</name>
        <dbReference type="ChEBI" id="CHEBI:47942"/>
    </cofactor>
</comment>
<proteinExistence type="predicted"/>
<dbReference type="RefSeq" id="WP_406788901.1">
    <property type="nucleotide sequence ID" value="NZ_JBJIAA010000015.1"/>
</dbReference>
<feature type="domain" description="Carrier" evidence="6">
    <location>
        <begin position="2746"/>
        <end position="2821"/>
    </location>
</feature>
<dbReference type="InterPro" id="IPR023213">
    <property type="entry name" value="CAT-like_dom_sf"/>
</dbReference>
<evidence type="ECO:0000259" key="6">
    <source>
        <dbReference type="PROSITE" id="PS50075"/>
    </source>
</evidence>
<dbReference type="InterPro" id="IPR036736">
    <property type="entry name" value="ACP-like_sf"/>
</dbReference>
<dbReference type="Gene3D" id="3.40.50.1820">
    <property type="entry name" value="alpha/beta hydrolase"/>
    <property type="match status" value="1"/>
</dbReference>
<dbReference type="Gene3D" id="3.40.50.980">
    <property type="match status" value="4"/>
</dbReference>
<dbReference type="Pfam" id="PF00501">
    <property type="entry name" value="AMP-binding"/>
    <property type="match status" value="2"/>
</dbReference>
<dbReference type="SUPFAM" id="SSF53474">
    <property type="entry name" value="alpha/beta-Hydrolases"/>
    <property type="match status" value="1"/>
</dbReference>
<reference evidence="7 8" key="1">
    <citation type="submission" date="2024-11" db="EMBL/GenBank/DDBJ databases">
        <authorList>
            <person name="Heng Y.C."/>
            <person name="Lim A.C.H."/>
            <person name="Lee J.K.Y."/>
            <person name="Kittelmann S."/>
        </authorList>
    </citation>
    <scope>NUCLEOTIDE SEQUENCE [LARGE SCALE GENOMIC DNA]</scope>
    <source>
        <strain evidence="7 8">WILCCON 0114</strain>
    </source>
</reference>
<accession>A0ABW8TL55</accession>
<evidence type="ECO:0000256" key="3">
    <source>
        <dbReference type="ARBA" id="ARBA00022553"/>
    </source>
</evidence>
<keyword evidence="3" id="KW-0597">Phosphoprotein</keyword>
<dbReference type="Pfam" id="PF00668">
    <property type="entry name" value="Condensation"/>
    <property type="match status" value="3"/>
</dbReference>
<dbReference type="Proteomes" id="UP001623592">
    <property type="component" value="Unassembled WGS sequence"/>
</dbReference>
<evidence type="ECO:0000313" key="8">
    <source>
        <dbReference type="Proteomes" id="UP001623592"/>
    </source>
</evidence>
<dbReference type="PROSITE" id="PS50075">
    <property type="entry name" value="CARRIER"/>
    <property type="match status" value="3"/>
</dbReference>
<dbReference type="PANTHER" id="PTHR45527">
    <property type="entry name" value="NONRIBOSOMAL PEPTIDE SYNTHETASE"/>
    <property type="match status" value="1"/>
</dbReference>
<dbReference type="InterPro" id="IPR029058">
    <property type="entry name" value="AB_hydrolase_fold"/>
</dbReference>
<dbReference type="InterPro" id="IPR010071">
    <property type="entry name" value="AA_adenyl_dom"/>
</dbReference>
<dbReference type="CDD" id="cd19531">
    <property type="entry name" value="LCL_NRPS-like"/>
    <property type="match status" value="1"/>
</dbReference>
<dbReference type="InterPro" id="IPR042099">
    <property type="entry name" value="ANL_N_sf"/>
</dbReference>
<dbReference type="CDD" id="cd19534">
    <property type="entry name" value="E_NRPS"/>
    <property type="match status" value="1"/>
</dbReference>
<dbReference type="SUPFAM" id="SSF56801">
    <property type="entry name" value="Acetyl-CoA synthetase-like"/>
    <property type="match status" value="3"/>
</dbReference>
<gene>
    <name evidence="7" type="ORF">ACJDT4_17670</name>
</gene>
<evidence type="ECO:0000256" key="5">
    <source>
        <dbReference type="ARBA" id="ARBA00023194"/>
    </source>
</evidence>
<dbReference type="PANTHER" id="PTHR45527:SF14">
    <property type="entry name" value="PLIPASTATIN SYNTHASE SUBUNIT B"/>
    <property type="match status" value="1"/>
</dbReference>
<comment type="caution">
    <text evidence="7">The sequence shown here is derived from an EMBL/GenBank/DDBJ whole genome shotgun (WGS) entry which is preliminary data.</text>
</comment>
<sequence length="3052" mass="350317">MEKGVSNIGKPIPTLTTYVMNKDLKIQPIGIAGELCVGGDGVARGYLNNEKLTAERFVKNPYNLKEKIYRSGDLVRVLPDGNMEYIGRIDHQVKIRGFRIELGEIENRLLKIEGIKETVVLAKGEVGSKYLCAYYVGEKEYTVGELREELKKSLPDYMVPAYFIKLESMPLTPNGKVDRKVLPEPQGKINTGAEYEAPRNELEEKLVEIWQNVLGVTNIGINDDFFELGGHSLSATTLAGRIFKVLNVEVPLKEIFSNGNIKGLSEYIETISSKQYEAIEKVEEKEYYEASSAQKRMHMLQELDQNSTAYNMPRALEILGEIEIEKIKNVFIKLIERHETLRTSFYTKADKIVQRINKTNDIQFEIEKIEIKNEEEVKEKFEEFIRPFDLKKAPLLRVGIIKLEKERHIMFFDMHHIASDGVSMSILTKEFSKLYSGKELGELKVQYKDYSAWQLKKRESEEFKKQEQYWLKEFSDEVPVLSLPTDYKRPRVKDFKGRSINFVLDKETTEKLRKIAKETGSTMYMVLLANINILLSKYSGQEDIVVGSPIAGRNHADLENLIGMFVNTLAIRSKLNDELSFSDYLKIVRNKALKAYENQDYQFEEIVDKIDIDRDLGRNPLFDVMFILENMEEYKIEIENSIFKPYKLTGSIEKFDITIDAREVKEEICFNLSYATSLYKYETIKRMINHFLNIVKETTSNEEIKIKDIELMDEEEKHKLLIEFNDTKAAYPREKTINELFEEGVEKTPDNIAVVCEDKKLTYKELNERANSLARVLKKKGVGAESIVGIMVERSFEMIVGIMGILKAGGAYMPIDPEYPDDRIEYMLENSETKLVLVQNKFKDRINKNNVEVCRLNDEELYKESNANLGKTASAKNLAYVIYTSGTTGKPKGVMINHRSVINTLMFLQKNYPMDKEGAYLQKTNYVFDVSVSEIFGWFIGGGKLIVLNNGYEKDAKYILKSIIDNSISHINFTSSMFNLFLNELDNNIRNIESLKYILTAGEALRIENNKVFKNLIKSTRIENLYGPTEATIYSTKYSLKDVFDNIPIGKPIDNAKMYIVDKNTKLVPMGVVGELCIGGDGLARGYLNNKELTEEKFAENPYEPGQKIYRTGDLARWLPDGNIEYLGRIDHQVKIRGFRIELGEIESNLLKIEGIKEVVVLAKEKAGNNYLCAYYIGEKEYSVGELREELKKSIPDYMLPSYFIKLESMPLTPNGKVDRGALPEPHGKINTGAEYEAPRNEVEKQLVEIWQDVLDIDEIGINDDFFSLGGDSIKSIQVISRAKAKGYYFEVKDIFNNSNIKALSKCVKKNAVTISQDEVVGEVELTPIQKRFFEKNFEEKQHWNQAVMLFSKDGFEKEILEKVFKAIIIHHDALRMVYKNENGEVHQINRGTSEKLYDLNVYEGLNEEEITEKCNKIQDSINLEEGPLVKLGLFKTHKGDHLLIAIHHLVIDGVSWRILFEDLSKAYEMAKNGEDIILQDKTTSFKEWAVEQKKYAESYSIRKQLEYWNGIDKCDIRKLPKDKEAAVTKMADLRSIGFNLTQQQTESLLKNVNNAYNTEINDILLTALGLTISKWTGSENTLVNLEGHGREEIIKNVDITRTVGWFTSQYPVVLNSNNDDLGTTIKNIKDSLRRVPSKGIGYGIIKYLSKDKMEFRLKPEISFNYLGQFDEDINNDIFNMSPLSSGNSIGLNNKGLYSLDFSGILIDKKLNIDIRYNDKEYKDETIKKLIQEYRNNLITIIEHCMNKHKSEKTAADVTKEDITLQQLKPYLKDIDNIKNIYPLTPMQEGMLYHALADNKSEAYNEELVIKIKGQLDIELLKQSFNRLVERHDILRTAFDYESFNRDMQIVFYKRKADVRYVDISDEKFDKEDYIDKAVKNDKKQGFDLNKDVLIKLTIIKTEEDVYNIILNNHHIIMDGWCLNIIMLELFKIYNELKYGYKANLKEVVPYSEYIEWLNNKDRDAAKEYWRKYLLDYNEVTAVPFENKESSKGYKKEEINLNIGKDITRKLEAIARNSKVTINTIIQSVWSVLLNKYNNSSDSVFGYVVSGRNPEVKGIENMLGLFINTVPLRVKAEGNMTFKELLTTVNKSFLESSEYDFYPLAEIQGLSEVKEKLVNNIMIFENYPVDSDGINNEVLTKNNLKIIEGKSQEQTNYNFNLTVIYQDTILIKFKFNELMYSKDNVLKIKNDFESLINQVIDNAEVLIKDIEVVRKEEKHKLLMEFNDTKVDYPREKTINELFEENVKKAPDNIAIVYEDKRLTYKELNERANSLGRTLMKKGVGADDIVGIMVQRSLEMIVGIMGILKAGGAYMPIDPEYPENRIEYMIENSKAEIVLTQSKFKEKIKNEKIDVCDLEDEELYKEDNFNLAKTASAKNLAYVIYTSGTTGKPKGVMIEHSNVTNLVHGLNESIYSKYNDNLKIALVAPYVFDASVKQIFCALLLGNTLYVVPEAARKEGDKLVEFYLNNKIEITDGTPMHLAMMANSELLTNRNLKLKNLIIGGDKLTRKVIEKIYKKINNKELIISNVYGPTECCVDAACNNITINDFKNYLNMPIGKPIDNVRIYIVDNNNKLMPIGASGELCISGYGLSRGYLNNKELTEEKFVANPYEPGQKMYKTGDLARWLPDGTIECLGRIDYQVKIRGFRIETGEIENTLLKIEGIKETVVDAKGKEESEHLCAYYVGDKEYRVGELREELKKSLPDYMLPSYFIKIDKMPLTINGKVDRNALPEPQGKINTGAEYEAARNEMEEKLVKIWEDVLGVMNVGINDNFFELGGNSIKLVDLLVKMKKQLVLNVTMDQLFTNPTIKDICNLLYSGLGEGGKFVTRLSYSGDKNIFAFPPAIGYGYSYLNLVNRIDNYSIYAFSFIDTANIIDEYVKSILDTQNEGPFILLGYSGGGNLAFEVAKVLEKKGYEVSDIIMLDSAVKKSVKDNLTYPSKHEVISIMKNFFNIDNFHEFEENIAERAMVNHKKYIQYNNKNITKEKVKANIHVISSSSTREVREHYEYLLNWENHTMGKFVIYDGYGLHLDMLSGEHCDKNADILKNILAE</sequence>
<dbReference type="InterPro" id="IPR009081">
    <property type="entry name" value="PP-bd_ACP"/>
</dbReference>
<keyword evidence="4" id="KW-0677">Repeat</keyword>
<dbReference type="EMBL" id="JBJIAA010000015">
    <property type="protein sequence ID" value="MFL0252245.1"/>
    <property type="molecule type" value="Genomic_DNA"/>
</dbReference>
<protein>
    <submittedName>
        <fullName evidence="7">Amino acid adenylation domain-containing protein</fullName>
    </submittedName>
</protein>
<dbReference type="InterPro" id="IPR020806">
    <property type="entry name" value="PKS_PP-bd"/>
</dbReference>
<organism evidence="7 8">
    <name type="scientific">Clostridium neuense</name>
    <dbReference type="NCBI Taxonomy" id="1728934"/>
    <lineage>
        <taxon>Bacteria</taxon>
        <taxon>Bacillati</taxon>
        <taxon>Bacillota</taxon>
        <taxon>Clostridia</taxon>
        <taxon>Eubacteriales</taxon>
        <taxon>Clostridiaceae</taxon>
        <taxon>Clostridium</taxon>
    </lineage>
</organism>
<dbReference type="SUPFAM" id="SSF52777">
    <property type="entry name" value="CoA-dependent acyltransferases"/>
    <property type="match status" value="6"/>
</dbReference>
<dbReference type="Gene3D" id="2.30.38.10">
    <property type="entry name" value="Luciferase, Domain 3"/>
    <property type="match status" value="2"/>
</dbReference>
<dbReference type="Pfam" id="PF13193">
    <property type="entry name" value="AMP-binding_C"/>
    <property type="match status" value="3"/>
</dbReference>
<dbReference type="NCBIfam" id="NF003417">
    <property type="entry name" value="PRK04813.1"/>
    <property type="match status" value="3"/>
</dbReference>
<dbReference type="InterPro" id="IPR001031">
    <property type="entry name" value="Thioesterase"/>
</dbReference>
<feature type="domain" description="Carrier" evidence="6">
    <location>
        <begin position="197"/>
        <end position="272"/>
    </location>
</feature>
<keyword evidence="8" id="KW-1185">Reference proteome</keyword>
<dbReference type="Gene3D" id="3.40.50.12780">
    <property type="entry name" value="N-terminal domain of ligase-like"/>
    <property type="match status" value="1"/>
</dbReference>
<keyword evidence="2" id="KW-0596">Phosphopantetheine</keyword>
<dbReference type="InterPro" id="IPR010060">
    <property type="entry name" value="NRPS_synth"/>
</dbReference>
<dbReference type="InterPro" id="IPR020845">
    <property type="entry name" value="AMP-binding_CS"/>
</dbReference>
<dbReference type="CDD" id="cd19543">
    <property type="entry name" value="DCL_NRPS"/>
    <property type="match status" value="1"/>
</dbReference>
<dbReference type="NCBIfam" id="TIGR01733">
    <property type="entry name" value="AA-adenyl-dom"/>
    <property type="match status" value="2"/>
</dbReference>
<evidence type="ECO:0000256" key="4">
    <source>
        <dbReference type="ARBA" id="ARBA00022737"/>
    </source>
</evidence>
<dbReference type="Pfam" id="PF00550">
    <property type="entry name" value="PP-binding"/>
    <property type="match status" value="3"/>
</dbReference>
<evidence type="ECO:0000256" key="1">
    <source>
        <dbReference type="ARBA" id="ARBA00001957"/>
    </source>
</evidence>
<dbReference type="SUPFAM" id="SSF47336">
    <property type="entry name" value="ACP-like"/>
    <property type="match status" value="3"/>
</dbReference>